<evidence type="ECO:0000256" key="3">
    <source>
        <dbReference type="ARBA" id="ARBA00023082"/>
    </source>
</evidence>
<dbReference type="SUPFAM" id="SSF88659">
    <property type="entry name" value="Sigma3 and sigma4 domains of RNA polymerase sigma factors"/>
    <property type="match status" value="1"/>
</dbReference>
<protein>
    <submittedName>
        <fullName evidence="6">RNA polymerase sigma factor</fullName>
    </submittedName>
</protein>
<organism evidence="6 7">
    <name type="scientific">Aquimarina hainanensis</name>
    <dbReference type="NCBI Taxonomy" id="1578017"/>
    <lineage>
        <taxon>Bacteria</taxon>
        <taxon>Pseudomonadati</taxon>
        <taxon>Bacteroidota</taxon>
        <taxon>Flavobacteriia</taxon>
        <taxon>Flavobacteriales</taxon>
        <taxon>Flavobacteriaceae</taxon>
        <taxon>Aquimarina</taxon>
    </lineage>
</organism>
<dbReference type="InterPro" id="IPR013325">
    <property type="entry name" value="RNA_pol_sigma_r2"/>
</dbReference>
<sequence>MTKKKPHSDQRYIHGLLNNDHRVVAEIYEKFAPKIRGYVRKNSGDDEAANDLIQETLLTIYHQGKEKEFVLTCPFDAYFFLLCKRRWLNTLKKTTSREVTMPEDFVSVDEESIRLAEETAMYMNRKKLYDEMFEKLGDSCKELLKLSFAIKSMEEVANKLGKSYGYVRKRKSICIGRLTKMIQESPMYKKIKEGL</sequence>
<evidence type="ECO:0000313" key="6">
    <source>
        <dbReference type="EMBL" id="MFD2589864.1"/>
    </source>
</evidence>
<evidence type="ECO:0000256" key="4">
    <source>
        <dbReference type="ARBA" id="ARBA00023163"/>
    </source>
</evidence>
<keyword evidence="4" id="KW-0804">Transcription</keyword>
<evidence type="ECO:0000256" key="2">
    <source>
        <dbReference type="ARBA" id="ARBA00023015"/>
    </source>
</evidence>
<keyword evidence="2" id="KW-0805">Transcription regulation</keyword>
<dbReference type="InterPro" id="IPR014284">
    <property type="entry name" value="RNA_pol_sigma-70_dom"/>
</dbReference>
<gene>
    <name evidence="6" type="ORF">ACFSTE_03415</name>
</gene>
<dbReference type="EMBL" id="JBHULX010000002">
    <property type="protein sequence ID" value="MFD2589864.1"/>
    <property type="molecule type" value="Genomic_DNA"/>
</dbReference>
<proteinExistence type="inferred from homology"/>
<dbReference type="NCBIfam" id="TIGR02937">
    <property type="entry name" value="sigma70-ECF"/>
    <property type="match status" value="1"/>
</dbReference>
<reference evidence="7" key="1">
    <citation type="journal article" date="2019" name="Int. J. Syst. Evol. Microbiol.">
        <title>The Global Catalogue of Microorganisms (GCM) 10K type strain sequencing project: providing services to taxonomists for standard genome sequencing and annotation.</title>
        <authorList>
            <consortium name="The Broad Institute Genomics Platform"/>
            <consortium name="The Broad Institute Genome Sequencing Center for Infectious Disease"/>
            <person name="Wu L."/>
            <person name="Ma J."/>
        </authorList>
    </citation>
    <scope>NUCLEOTIDE SEQUENCE [LARGE SCALE GENOMIC DNA]</scope>
    <source>
        <strain evidence="7">KCTC 42423</strain>
    </source>
</reference>
<comment type="caution">
    <text evidence="6">The sequence shown here is derived from an EMBL/GenBank/DDBJ whole genome shotgun (WGS) entry which is preliminary data.</text>
</comment>
<accession>A0ABW5N4Q6</accession>
<dbReference type="InterPro" id="IPR007627">
    <property type="entry name" value="RNA_pol_sigma70_r2"/>
</dbReference>
<dbReference type="Proteomes" id="UP001597459">
    <property type="component" value="Unassembled WGS sequence"/>
</dbReference>
<keyword evidence="7" id="KW-1185">Reference proteome</keyword>
<dbReference type="Pfam" id="PF04542">
    <property type="entry name" value="Sigma70_r2"/>
    <property type="match status" value="1"/>
</dbReference>
<dbReference type="InterPro" id="IPR013324">
    <property type="entry name" value="RNA_pol_sigma_r3/r4-like"/>
</dbReference>
<dbReference type="Gene3D" id="1.10.1740.10">
    <property type="match status" value="1"/>
</dbReference>
<dbReference type="PANTHER" id="PTHR43133">
    <property type="entry name" value="RNA POLYMERASE ECF-TYPE SIGMA FACTO"/>
    <property type="match status" value="1"/>
</dbReference>
<feature type="domain" description="RNA polymerase sigma-70 region 2" evidence="5">
    <location>
        <begin position="27"/>
        <end position="95"/>
    </location>
</feature>
<dbReference type="PANTHER" id="PTHR43133:SF62">
    <property type="entry name" value="RNA POLYMERASE SIGMA FACTOR SIGZ"/>
    <property type="match status" value="1"/>
</dbReference>
<evidence type="ECO:0000259" key="5">
    <source>
        <dbReference type="Pfam" id="PF04542"/>
    </source>
</evidence>
<dbReference type="RefSeq" id="WP_378256196.1">
    <property type="nucleotide sequence ID" value="NZ_JBHSJV010000001.1"/>
</dbReference>
<comment type="similarity">
    <text evidence="1">Belongs to the sigma-70 factor family. ECF subfamily.</text>
</comment>
<name>A0ABW5N4Q6_9FLAO</name>
<evidence type="ECO:0000313" key="7">
    <source>
        <dbReference type="Proteomes" id="UP001597459"/>
    </source>
</evidence>
<dbReference type="SUPFAM" id="SSF88946">
    <property type="entry name" value="Sigma2 domain of RNA polymerase sigma factors"/>
    <property type="match status" value="1"/>
</dbReference>
<keyword evidence="3" id="KW-0731">Sigma factor</keyword>
<evidence type="ECO:0000256" key="1">
    <source>
        <dbReference type="ARBA" id="ARBA00010641"/>
    </source>
</evidence>
<dbReference type="InterPro" id="IPR039425">
    <property type="entry name" value="RNA_pol_sigma-70-like"/>
</dbReference>